<keyword evidence="3" id="KW-1185">Reference proteome</keyword>
<sequence length="360" mass="42332">MRQYIAQLEKIESKLEQICLFIDSIEIQKKVILEIRKNNEDLSNMEMTNTIKIKSYMEALVNSEIQYNAIIISIYGCFENFLDEMSKLYMESIFEYTEYYSELSINSRNKYIQKVGEFLTNPQRFLRMDIDTKGVVENAYNCLCGNEVNIFTPLITAHGGNLKYGQVCLLLKDIGIEDVNNKILHNEYIKRWYMDRDGYAYDMVQQYINDLGENAFKILDELVDERNKVAHGNVEQRKALNLIKEETIPFLKYFSRELCDIVIGELYLLMYGKNILKPFENAIDVINNYILCINSGKSFLRKGDYIFAYFNNIGIPLKIESIEIDRISIENINSENINVGIKVDKRIKKEYEFFYFDINE</sequence>
<organism evidence="2 3">
    <name type="scientific">Clostridium vincentii</name>
    <dbReference type="NCBI Taxonomy" id="52704"/>
    <lineage>
        <taxon>Bacteria</taxon>
        <taxon>Bacillati</taxon>
        <taxon>Bacillota</taxon>
        <taxon>Clostridia</taxon>
        <taxon>Eubacteriales</taxon>
        <taxon>Clostridiaceae</taxon>
        <taxon>Clostridium</taxon>
    </lineage>
</organism>
<reference evidence="2 3" key="1">
    <citation type="submission" date="2018-03" db="EMBL/GenBank/DDBJ databases">
        <title>Genome sequence of Clostridium vincentii DSM 10228.</title>
        <authorList>
            <person name="Poehlein A."/>
            <person name="Daniel R."/>
        </authorList>
    </citation>
    <scope>NUCLEOTIDE SEQUENCE [LARGE SCALE GENOMIC DNA]</scope>
    <source>
        <strain evidence="2 3">DSM 10228</strain>
    </source>
</reference>
<feature type="domain" description="RiboL-PSP-HEPN" evidence="1">
    <location>
        <begin position="68"/>
        <end position="262"/>
    </location>
</feature>
<comment type="caution">
    <text evidence="2">The sequence shown here is derived from an EMBL/GenBank/DDBJ whole genome shotgun (WGS) entry which is preliminary data.</text>
</comment>
<dbReference type="InterPro" id="IPR041519">
    <property type="entry name" value="HEPN_RiboL-PSP"/>
</dbReference>
<dbReference type="AlphaFoldDB" id="A0A2T0BKY9"/>
<evidence type="ECO:0000259" key="1">
    <source>
        <dbReference type="Pfam" id="PF18735"/>
    </source>
</evidence>
<name>A0A2T0BKY9_9CLOT</name>
<accession>A0A2T0BKY9</accession>
<evidence type="ECO:0000313" key="2">
    <source>
        <dbReference type="EMBL" id="PRR84564.1"/>
    </source>
</evidence>
<protein>
    <recommendedName>
        <fullName evidence="1">RiboL-PSP-HEPN domain-containing protein</fullName>
    </recommendedName>
</protein>
<dbReference type="OrthoDB" id="2566111at2"/>
<dbReference type="RefSeq" id="WP_106058142.1">
    <property type="nucleotide sequence ID" value="NZ_PVXQ01000001.1"/>
</dbReference>
<evidence type="ECO:0000313" key="3">
    <source>
        <dbReference type="Proteomes" id="UP000239471"/>
    </source>
</evidence>
<proteinExistence type="predicted"/>
<gene>
    <name evidence="2" type="ORF">CLVI_00870</name>
</gene>
<dbReference type="EMBL" id="PVXQ01000001">
    <property type="protein sequence ID" value="PRR84564.1"/>
    <property type="molecule type" value="Genomic_DNA"/>
</dbReference>
<dbReference type="Proteomes" id="UP000239471">
    <property type="component" value="Unassembled WGS sequence"/>
</dbReference>
<dbReference type="Pfam" id="PF18735">
    <property type="entry name" value="HEPN_RiboL-PSP"/>
    <property type="match status" value="1"/>
</dbReference>